<reference evidence="6 7" key="1">
    <citation type="submission" date="2023-08" db="EMBL/GenBank/DDBJ databases">
        <authorList>
            <person name="Folkvardsen B D."/>
            <person name="Norman A."/>
        </authorList>
    </citation>
    <scope>NUCLEOTIDE SEQUENCE [LARGE SCALE GENOMIC DNA]</scope>
    <source>
        <strain evidence="6 7">Mu0083</strain>
    </source>
</reference>
<dbReference type="Proteomes" id="UP001190336">
    <property type="component" value="Chromosome"/>
</dbReference>
<organism evidence="6 7">
    <name type="scientific">[Mycobacterium] kokjensenii</name>
    <dbReference type="NCBI Taxonomy" id="3064287"/>
    <lineage>
        <taxon>Bacteria</taxon>
        <taxon>Bacillati</taxon>
        <taxon>Actinomycetota</taxon>
        <taxon>Actinomycetes</taxon>
        <taxon>Mycobacteriales</taxon>
        <taxon>Mycobacteriaceae</taxon>
        <taxon>Mycolicibacter</taxon>
    </lineage>
</organism>
<dbReference type="RefSeq" id="WP_308477348.1">
    <property type="nucleotide sequence ID" value="NZ_OY726394.1"/>
</dbReference>
<evidence type="ECO:0000256" key="4">
    <source>
        <dbReference type="PROSITE-ProRule" id="PRU00335"/>
    </source>
</evidence>
<dbReference type="InterPro" id="IPR036271">
    <property type="entry name" value="Tet_transcr_reg_TetR-rel_C_sf"/>
</dbReference>
<evidence type="ECO:0000313" key="6">
    <source>
        <dbReference type="EMBL" id="CAJ1503390.1"/>
    </source>
</evidence>
<dbReference type="PANTHER" id="PTHR47506:SF3">
    <property type="entry name" value="HTH-TYPE TRANSCRIPTIONAL REGULATOR LMRA"/>
    <property type="match status" value="1"/>
</dbReference>
<evidence type="ECO:0000259" key="5">
    <source>
        <dbReference type="PROSITE" id="PS50977"/>
    </source>
</evidence>
<gene>
    <name evidence="6" type="ORF">MU0083_003173</name>
</gene>
<proteinExistence type="predicted"/>
<dbReference type="SUPFAM" id="SSF46689">
    <property type="entry name" value="Homeodomain-like"/>
    <property type="match status" value="1"/>
</dbReference>
<protein>
    <submittedName>
        <fullName evidence="6">TetR/AcrR family transcriptional regulator</fullName>
    </submittedName>
</protein>
<evidence type="ECO:0000256" key="3">
    <source>
        <dbReference type="ARBA" id="ARBA00023163"/>
    </source>
</evidence>
<accession>A0ABM9LRC2</accession>
<dbReference type="PROSITE" id="PS50977">
    <property type="entry name" value="HTH_TETR_2"/>
    <property type="match status" value="1"/>
</dbReference>
<keyword evidence="1" id="KW-0805">Transcription regulation</keyword>
<keyword evidence="2 4" id="KW-0238">DNA-binding</keyword>
<evidence type="ECO:0000256" key="1">
    <source>
        <dbReference type="ARBA" id="ARBA00023015"/>
    </source>
</evidence>
<dbReference type="SUPFAM" id="SSF48498">
    <property type="entry name" value="Tetracyclin repressor-like, C-terminal domain"/>
    <property type="match status" value="1"/>
</dbReference>
<keyword evidence="3" id="KW-0804">Transcription</keyword>
<feature type="domain" description="HTH tetR-type" evidence="5">
    <location>
        <begin position="3"/>
        <end position="63"/>
    </location>
</feature>
<dbReference type="Gene3D" id="1.10.357.10">
    <property type="entry name" value="Tetracycline Repressor, domain 2"/>
    <property type="match status" value="1"/>
</dbReference>
<dbReference type="InterPro" id="IPR001647">
    <property type="entry name" value="HTH_TetR"/>
</dbReference>
<dbReference type="Pfam" id="PF00440">
    <property type="entry name" value="TetR_N"/>
    <property type="match status" value="1"/>
</dbReference>
<dbReference type="InterPro" id="IPR054156">
    <property type="entry name" value="YxaF_TetR_C"/>
</dbReference>
<feature type="DNA-binding region" description="H-T-H motif" evidence="4">
    <location>
        <begin position="26"/>
        <end position="45"/>
    </location>
</feature>
<keyword evidence="7" id="KW-1185">Reference proteome</keyword>
<sequence>MARDTRQAMVLAAVELLREHGADGVTLDALLTRSGAPRGSIYHHFPGGRAQILDEAIQLAGDAIAGLIAGSAADGPVAVLDRFTAFWRKTLQDSDFAAGCPVVSVSVSAEPGSPLVAHAEGIFARWTALLCDCFVADGLGADVAARLATMSLAAIQGAIVMCRAQASLQPLDDVAAELHVLLSARSLFARSTRPGLQGVN</sequence>
<dbReference type="InterPro" id="IPR009057">
    <property type="entry name" value="Homeodomain-like_sf"/>
</dbReference>
<evidence type="ECO:0000313" key="7">
    <source>
        <dbReference type="Proteomes" id="UP001190336"/>
    </source>
</evidence>
<evidence type="ECO:0000256" key="2">
    <source>
        <dbReference type="ARBA" id="ARBA00023125"/>
    </source>
</evidence>
<name>A0ABM9LRC2_9MYCO</name>
<dbReference type="EMBL" id="OY726394">
    <property type="protein sequence ID" value="CAJ1503390.1"/>
    <property type="molecule type" value="Genomic_DNA"/>
</dbReference>
<dbReference type="Pfam" id="PF21993">
    <property type="entry name" value="TetR_C_13_2"/>
    <property type="match status" value="1"/>
</dbReference>
<dbReference type="PANTHER" id="PTHR47506">
    <property type="entry name" value="TRANSCRIPTIONAL REGULATORY PROTEIN"/>
    <property type="match status" value="1"/>
</dbReference>